<feature type="compositionally biased region" description="Low complexity" evidence="1">
    <location>
        <begin position="277"/>
        <end position="292"/>
    </location>
</feature>
<organism evidence="2 3">
    <name type="scientific">Globodera rostochiensis</name>
    <name type="common">Golden nematode worm</name>
    <name type="synonym">Heterodera rostochiensis</name>
    <dbReference type="NCBI Taxonomy" id="31243"/>
    <lineage>
        <taxon>Eukaryota</taxon>
        <taxon>Metazoa</taxon>
        <taxon>Ecdysozoa</taxon>
        <taxon>Nematoda</taxon>
        <taxon>Chromadorea</taxon>
        <taxon>Rhabditida</taxon>
        <taxon>Tylenchina</taxon>
        <taxon>Tylenchomorpha</taxon>
        <taxon>Tylenchoidea</taxon>
        <taxon>Heteroderidae</taxon>
        <taxon>Heteroderinae</taxon>
        <taxon>Globodera</taxon>
    </lineage>
</organism>
<dbReference type="AlphaFoldDB" id="A0A914HAW5"/>
<feature type="region of interest" description="Disordered" evidence="1">
    <location>
        <begin position="218"/>
        <end position="292"/>
    </location>
</feature>
<protein>
    <submittedName>
        <fullName evidence="3">Uncharacterized protein</fullName>
    </submittedName>
</protein>
<dbReference type="WBParaSite" id="Gr19_v10_g15384.t1">
    <property type="protein sequence ID" value="Gr19_v10_g15384.t1"/>
    <property type="gene ID" value="Gr19_v10_g15384"/>
</dbReference>
<name>A0A914HAW5_GLORO</name>
<keyword evidence="2" id="KW-1185">Reference proteome</keyword>
<proteinExistence type="predicted"/>
<feature type="region of interest" description="Disordered" evidence="1">
    <location>
        <begin position="311"/>
        <end position="336"/>
    </location>
</feature>
<sequence length="656" mass="73300">MPKLLYCSPVRRPSAHMALNLVPKDIDMSVFDAPIKGRCWEKDRHRRDDWLLMLQKGNKKGYIAFLRQLVNEMVQFRSAAALEERRQRGQGICVSPGTRGWGESDGWQDIKLPASELTTINKAKVQQQHDFSSSCFLNGNKRRKATSTFRWLNCSGPIGTWTYSTNPIGLDLVKQTNQKRMPQNIVVPERKVVLSKQPAQWMTMINGKAVPLMPVAVQTPQPKSLRGGGGSRDRAKREAHKALKRQQRSAGVPNSPATPSPIPTGKRVERRTAHCRTAASTASASPSLTPSIASTPALMSECVQPQLSISAESTATSAETPTCKGTPRARSAQTGRFEKTIPQIQYDADGLCVAPICAADENTVSADEEDTILMPPPISRPTRQRKPPPRYSASSLEHWPDVPISCQCKNNTHTGFCASQSANHTPRYYNCLVPFGDKQLYRCPHCDALLLKSEASGQSAFSKCCAKGQVKMDQQFYELQRPFLRPAQRQQKDEEEYNQLDDNTKKLDLLLNDLIMGRHALSKKFIKCVDRYNHEMAYGTATTEQKPVPGGYQPVKMNGMVTYRLSGINPPRNADGSTRDELCGQVWTLNPDDAIELRKRRNMDANLKLDEELLELLHQLLANQQIGHPLSGLYFHLKRVYEEAKEQQAQGQGPSV</sequence>
<accession>A0A914HAW5</accession>
<evidence type="ECO:0000256" key="1">
    <source>
        <dbReference type="SAM" id="MobiDB-lite"/>
    </source>
</evidence>
<dbReference type="Proteomes" id="UP000887572">
    <property type="component" value="Unplaced"/>
</dbReference>
<evidence type="ECO:0000313" key="3">
    <source>
        <dbReference type="WBParaSite" id="Gr19_v10_g15384.t1"/>
    </source>
</evidence>
<feature type="compositionally biased region" description="Basic residues" evidence="1">
    <location>
        <begin position="237"/>
        <end position="247"/>
    </location>
</feature>
<feature type="region of interest" description="Disordered" evidence="1">
    <location>
        <begin position="369"/>
        <end position="394"/>
    </location>
</feature>
<reference evidence="3" key="1">
    <citation type="submission" date="2022-11" db="UniProtKB">
        <authorList>
            <consortium name="WormBaseParasite"/>
        </authorList>
    </citation>
    <scope>IDENTIFICATION</scope>
</reference>
<evidence type="ECO:0000313" key="2">
    <source>
        <dbReference type="Proteomes" id="UP000887572"/>
    </source>
</evidence>
<feature type="compositionally biased region" description="Low complexity" evidence="1">
    <location>
        <begin position="311"/>
        <end position="320"/>
    </location>
</feature>